<sequence>MEHECNFGLKKTVIAREHTWVCRAPARWPFIEIADRVHERILFPIGAPPAYEGSRAAADALTPQPVRPVQLDKSLKMPNSLASEASEEPVDTTKGGSRDEILPVETLYWRSVEPASECMEFYHKIGDAGPIYELARDPTEGKSSAEAVHIGSVAGTSARVCENGHYLVQAGKPGSNKQCYDDNNDPV</sequence>
<reference evidence="2" key="1">
    <citation type="journal article" date="2020" name="Stud. Mycol.">
        <title>101 Dothideomycetes genomes: a test case for predicting lifestyles and emergence of pathogens.</title>
        <authorList>
            <person name="Haridas S."/>
            <person name="Albert R."/>
            <person name="Binder M."/>
            <person name="Bloem J."/>
            <person name="Labutti K."/>
            <person name="Salamov A."/>
            <person name="Andreopoulos B."/>
            <person name="Baker S."/>
            <person name="Barry K."/>
            <person name="Bills G."/>
            <person name="Bluhm B."/>
            <person name="Cannon C."/>
            <person name="Castanera R."/>
            <person name="Culley D."/>
            <person name="Daum C."/>
            <person name="Ezra D."/>
            <person name="Gonzalez J."/>
            <person name="Henrissat B."/>
            <person name="Kuo A."/>
            <person name="Liang C."/>
            <person name="Lipzen A."/>
            <person name="Lutzoni F."/>
            <person name="Magnuson J."/>
            <person name="Mondo S."/>
            <person name="Nolan M."/>
            <person name="Ohm R."/>
            <person name="Pangilinan J."/>
            <person name="Park H.-J."/>
            <person name="Ramirez L."/>
            <person name="Alfaro M."/>
            <person name="Sun H."/>
            <person name="Tritt A."/>
            <person name="Yoshinaga Y."/>
            <person name="Zwiers L.-H."/>
            <person name="Turgeon B."/>
            <person name="Goodwin S."/>
            <person name="Spatafora J."/>
            <person name="Crous P."/>
            <person name="Grigoriev I."/>
        </authorList>
    </citation>
    <scope>NUCLEOTIDE SEQUENCE</scope>
    <source>
        <strain evidence="2">CBS 107.79</strain>
    </source>
</reference>
<dbReference type="AlphaFoldDB" id="A0A6A5VBB4"/>
<organism evidence="2 3">
    <name type="scientific">Bimuria novae-zelandiae CBS 107.79</name>
    <dbReference type="NCBI Taxonomy" id="1447943"/>
    <lineage>
        <taxon>Eukaryota</taxon>
        <taxon>Fungi</taxon>
        <taxon>Dikarya</taxon>
        <taxon>Ascomycota</taxon>
        <taxon>Pezizomycotina</taxon>
        <taxon>Dothideomycetes</taxon>
        <taxon>Pleosporomycetidae</taxon>
        <taxon>Pleosporales</taxon>
        <taxon>Massarineae</taxon>
        <taxon>Didymosphaeriaceae</taxon>
        <taxon>Bimuria</taxon>
    </lineage>
</organism>
<proteinExistence type="predicted"/>
<evidence type="ECO:0000313" key="3">
    <source>
        <dbReference type="Proteomes" id="UP000800036"/>
    </source>
</evidence>
<evidence type="ECO:0000256" key="1">
    <source>
        <dbReference type="SAM" id="MobiDB-lite"/>
    </source>
</evidence>
<gene>
    <name evidence="2" type="ORF">BU23DRAFT_567777</name>
</gene>
<keyword evidence="3" id="KW-1185">Reference proteome</keyword>
<accession>A0A6A5VBB4</accession>
<dbReference type="EMBL" id="ML976677">
    <property type="protein sequence ID" value="KAF1973980.1"/>
    <property type="molecule type" value="Genomic_DNA"/>
</dbReference>
<name>A0A6A5VBB4_9PLEO</name>
<dbReference type="Proteomes" id="UP000800036">
    <property type="component" value="Unassembled WGS sequence"/>
</dbReference>
<evidence type="ECO:0000313" key="2">
    <source>
        <dbReference type="EMBL" id="KAF1973980.1"/>
    </source>
</evidence>
<protein>
    <submittedName>
        <fullName evidence="2">Uncharacterized protein</fullName>
    </submittedName>
</protein>
<feature type="region of interest" description="Disordered" evidence="1">
    <location>
        <begin position="78"/>
        <end position="97"/>
    </location>
</feature>